<evidence type="ECO:0000313" key="6">
    <source>
        <dbReference type="Proteomes" id="UP000050823"/>
    </source>
</evidence>
<dbReference type="CDD" id="cd04301">
    <property type="entry name" value="NAT_SF"/>
    <property type="match status" value="1"/>
</dbReference>
<dbReference type="GO" id="GO:0016747">
    <property type="term" value="F:acyltransferase activity, transferring groups other than amino-acyl groups"/>
    <property type="evidence" value="ECO:0007669"/>
    <property type="project" value="InterPro"/>
</dbReference>
<dbReference type="PANTHER" id="PTHR43800:SF1">
    <property type="entry name" value="PEPTIDYL-LYSINE N-ACETYLTRANSFERASE YJAB"/>
    <property type="match status" value="1"/>
</dbReference>
<evidence type="ECO:0000256" key="3">
    <source>
        <dbReference type="SAM" id="SignalP"/>
    </source>
</evidence>
<dbReference type="InterPro" id="IPR000182">
    <property type="entry name" value="GNAT_dom"/>
</dbReference>
<evidence type="ECO:0000259" key="4">
    <source>
        <dbReference type="PROSITE" id="PS51186"/>
    </source>
</evidence>
<gene>
    <name evidence="5" type="ORF">FC90_GL000142</name>
</gene>
<accession>A0AA89L342</accession>
<name>A0AA89L342_9LACO</name>
<reference evidence="5 6" key="1">
    <citation type="journal article" date="2015" name="Genome Announc.">
        <title>Expanding the biotechnology potential of lactobacilli through comparative genomics of 213 strains and associated genera.</title>
        <authorList>
            <person name="Sun Z."/>
            <person name="Harris H.M."/>
            <person name="McCann A."/>
            <person name="Guo C."/>
            <person name="Argimon S."/>
            <person name="Zhang W."/>
            <person name="Yang X."/>
            <person name="Jeffery I.B."/>
            <person name="Cooney J.C."/>
            <person name="Kagawa T.F."/>
            <person name="Liu W."/>
            <person name="Song Y."/>
            <person name="Salvetti E."/>
            <person name="Wrobel A."/>
            <person name="Rasinkangas P."/>
            <person name="Parkhill J."/>
            <person name="Rea M.C."/>
            <person name="O'Sullivan O."/>
            <person name="Ritari J."/>
            <person name="Douillard F.P."/>
            <person name="Paul Ross R."/>
            <person name="Yang R."/>
            <person name="Briner A.E."/>
            <person name="Felis G.E."/>
            <person name="de Vos W.M."/>
            <person name="Barrangou R."/>
            <person name="Klaenhammer T.R."/>
            <person name="Caufield P.W."/>
            <person name="Cui Y."/>
            <person name="Zhang H."/>
            <person name="O'Toole P.W."/>
        </authorList>
    </citation>
    <scope>NUCLEOTIDE SEQUENCE [LARGE SCALE GENOMIC DNA]</scope>
    <source>
        <strain evidence="5 6">DSM 20719</strain>
    </source>
</reference>
<proteinExistence type="predicted"/>
<dbReference type="PROSITE" id="PS51186">
    <property type="entry name" value="GNAT"/>
    <property type="match status" value="1"/>
</dbReference>
<dbReference type="EMBL" id="AYZB01000072">
    <property type="protein sequence ID" value="KRM20538.1"/>
    <property type="molecule type" value="Genomic_DNA"/>
</dbReference>
<keyword evidence="2" id="KW-0012">Acyltransferase</keyword>
<dbReference type="AlphaFoldDB" id="A0AA89L342"/>
<feature type="chain" id="PRO_5041687456" description="N-acetyltransferase domain-containing protein" evidence="3">
    <location>
        <begin position="31"/>
        <end position="144"/>
    </location>
</feature>
<keyword evidence="1" id="KW-0808">Transferase</keyword>
<comment type="caution">
    <text evidence="5">The sequence shown here is derived from an EMBL/GenBank/DDBJ whole genome shotgun (WGS) entry which is preliminary data.</text>
</comment>
<feature type="domain" description="N-acetyltransferase" evidence="4">
    <location>
        <begin position="2"/>
        <end position="144"/>
    </location>
</feature>
<dbReference type="SUPFAM" id="SSF55729">
    <property type="entry name" value="Acyl-CoA N-acyltransferases (Nat)"/>
    <property type="match status" value="1"/>
</dbReference>
<organism evidence="5 6">
    <name type="scientific">Latilactobacillus graminis DSM 20719</name>
    <dbReference type="NCBI Taxonomy" id="1423752"/>
    <lineage>
        <taxon>Bacteria</taxon>
        <taxon>Bacillati</taxon>
        <taxon>Bacillota</taxon>
        <taxon>Bacilli</taxon>
        <taxon>Lactobacillales</taxon>
        <taxon>Lactobacillaceae</taxon>
        <taxon>Latilactobacillus</taxon>
    </lineage>
</organism>
<protein>
    <recommendedName>
        <fullName evidence="4">N-acetyltransferase domain-containing protein</fullName>
    </recommendedName>
</protein>
<dbReference type="PANTHER" id="PTHR43800">
    <property type="entry name" value="PEPTIDYL-LYSINE N-ACETYLTRANSFERASE YJAB"/>
    <property type="match status" value="1"/>
</dbReference>
<evidence type="ECO:0000313" key="5">
    <source>
        <dbReference type="EMBL" id="KRM20538.1"/>
    </source>
</evidence>
<sequence length="144" mass="16385">MMQVEKITLNSARLKQILAIWLAGNLQAHAFIPATYWEDAQAKVATQLPQAEIWTISSGSNLVGFAGVVDRYLAGFFIVPEQQHRGVGRQLLTALKEQYPTLMLAVYVKNQRAVRFYQEAGFVRVAQQIDAETNEIEQMMRWSR</sequence>
<dbReference type="InterPro" id="IPR016181">
    <property type="entry name" value="Acyl_CoA_acyltransferase"/>
</dbReference>
<dbReference type="Pfam" id="PF13673">
    <property type="entry name" value="Acetyltransf_10"/>
    <property type="match status" value="1"/>
</dbReference>
<evidence type="ECO:0000256" key="1">
    <source>
        <dbReference type="ARBA" id="ARBA00022679"/>
    </source>
</evidence>
<keyword evidence="3" id="KW-0732">Signal</keyword>
<evidence type="ECO:0000256" key="2">
    <source>
        <dbReference type="ARBA" id="ARBA00023315"/>
    </source>
</evidence>
<dbReference type="Gene3D" id="3.40.630.30">
    <property type="match status" value="1"/>
</dbReference>
<dbReference type="Proteomes" id="UP000050823">
    <property type="component" value="Unassembled WGS sequence"/>
</dbReference>
<feature type="signal peptide" evidence="3">
    <location>
        <begin position="1"/>
        <end position="30"/>
    </location>
</feature>